<keyword evidence="3" id="KW-1185">Reference proteome</keyword>
<dbReference type="InterPro" id="IPR052523">
    <property type="entry name" value="Trichothecene_AcTrans"/>
</dbReference>
<dbReference type="InterPro" id="IPR000182">
    <property type="entry name" value="GNAT_dom"/>
</dbReference>
<dbReference type="GO" id="GO:0016747">
    <property type="term" value="F:acyltransferase activity, transferring groups other than amino-acyl groups"/>
    <property type="evidence" value="ECO:0007669"/>
    <property type="project" value="InterPro"/>
</dbReference>
<feature type="domain" description="N-acetyltransferase" evidence="1">
    <location>
        <begin position="6"/>
        <end position="201"/>
    </location>
</feature>
<dbReference type="Gene3D" id="3.40.630.30">
    <property type="match status" value="1"/>
</dbReference>
<dbReference type="PANTHER" id="PTHR42791">
    <property type="entry name" value="GNAT FAMILY ACETYLTRANSFERASE"/>
    <property type="match status" value="1"/>
</dbReference>
<gene>
    <name evidence="2" type="ORF">KDL01_16145</name>
</gene>
<comment type="caution">
    <text evidence="2">The sequence shown here is derived from an EMBL/GenBank/DDBJ whole genome shotgun (WGS) entry which is preliminary data.</text>
</comment>
<protein>
    <submittedName>
        <fullName evidence="2">GNAT family N-acetyltransferase</fullName>
    </submittedName>
</protein>
<sequence>MEKLDIAIRPAVREDVPQAARMLARAFADDPAFAYQLPHEPSREWRLVRYFATLLKREALPLAATEVAVVEGGIRAATIWKPPGAWQPPLPVQIAALPGYITCFQARSVRALQTESVMFKEHPEDPHWYLHVIGTDPAWQGRGIGAALLRSRLERCDLEGLPAYLESSKLSNVPLYEHFGFEVTGVLGMPAAAPPITKMWRPGRPAVGVDPDA</sequence>
<dbReference type="Proteomes" id="UP000675781">
    <property type="component" value="Unassembled WGS sequence"/>
</dbReference>
<accession>A0A941ISE5</accession>
<evidence type="ECO:0000259" key="1">
    <source>
        <dbReference type="PROSITE" id="PS51186"/>
    </source>
</evidence>
<dbReference type="PANTHER" id="PTHR42791:SF1">
    <property type="entry name" value="N-ACETYLTRANSFERASE DOMAIN-CONTAINING PROTEIN"/>
    <property type="match status" value="1"/>
</dbReference>
<dbReference type="AlphaFoldDB" id="A0A941ISE5"/>
<dbReference type="EMBL" id="JAGSOG010000071">
    <property type="protein sequence ID" value="MBR7834808.1"/>
    <property type="molecule type" value="Genomic_DNA"/>
</dbReference>
<dbReference type="Pfam" id="PF00583">
    <property type="entry name" value="Acetyltransf_1"/>
    <property type="match status" value="1"/>
</dbReference>
<organism evidence="2 3">
    <name type="scientific">Actinospica durhamensis</name>
    <dbReference type="NCBI Taxonomy" id="1508375"/>
    <lineage>
        <taxon>Bacteria</taxon>
        <taxon>Bacillati</taxon>
        <taxon>Actinomycetota</taxon>
        <taxon>Actinomycetes</taxon>
        <taxon>Catenulisporales</taxon>
        <taxon>Actinospicaceae</taxon>
        <taxon>Actinospica</taxon>
    </lineage>
</organism>
<dbReference type="RefSeq" id="WP_212529321.1">
    <property type="nucleotide sequence ID" value="NZ_JAGSOG010000071.1"/>
</dbReference>
<evidence type="ECO:0000313" key="3">
    <source>
        <dbReference type="Proteomes" id="UP000675781"/>
    </source>
</evidence>
<name>A0A941ISE5_9ACTN</name>
<dbReference type="PROSITE" id="PS51186">
    <property type="entry name" value="GNAT"/>
    <property type="match status" value="1"/>
</dbReference>
<dbReference type="SUPFAM" id="SSF55729">
    <property type="entry name" value="Acyl-CoA N-acyltransferases (Nat)"/>
    <property type="match status" value="1"/>
</dbReference>
<dbReference type="CDD" id="cd04301">
    <property type="entry name" value="NAT_SF"/>
    <property type="match status" value="1"/>
</dbReference>
<reference evidence="2" key="1">
    <citation type="submission" date="2021-04" db="EMBL/GenBank/DDBJ databases">
        <title>Genome based classification of Actinospica acidithermotolerans sp. nov., an actinobacterium isolated from an Indonesian hot spring.</title>
        <authorList>
            <person name="Kusuma A.B."/>
            <person name="Putra K.E."/>
            <person name="Nafisah S."/>
            <person name="Loh J."/>
            <person name="Nouioui I."/>
            <person name="Goodfellow M."/>
        </authorList>
    </citation>
    <scope>NUCLEOTIDE SEQUENCE</scope>
    <source>
        <strain evidence="2">CSCA 57</strain>
    </source>
</reference>
<evidence type="ECO:0000313" key="2">
    <source>
        <dbReference type="EMBL" id="MBR7834808.1"/>
    </source>
</evidence>
<dbReference type="InterPro" id="IPR016181">
    <property type="entry name" value="Acyl_CoA_acyltransferase"/>
</dbReference>
<proteinExistence type="predicted"/>